<accession>A0A7X3MK30</accession>
<reference evidence="6 7" key="1">
    <citation type="submission" date="2019-12" db="EMBL/GenBank/DDBJ databases">
        <title>Sporaefaciens musculi gen. nov., sp. nov., a novel bacterium isolated from the caecum of an obese mouse.</title>
        <authorList>
            <person name="Rasmussen T.S."/>
            <person name="Streidl T."/>
            <person name="Hitch T.C.A."/>
            <person name="Wortmann E."/>
            <person name="Deptula P."/>
            <person name="Hansen M."/>
            <person name="Nielsen D.S."/>
            <person name="Clavel T."/>
            <person name="Vogensen F.K."/>
        </authorList>
    </citation>
    <scope>NUCLEOTIDE SEQUENCE [LARGE SCALE GENOMIC DNA]</scope>
    <source>
        <strain evidence="6 7">WCA-9-b2</strain>
    </source>
</reference>
<dbReference type="EMBL" id="WUQX01000001">
    <property type="protein sequence ID" value="MXP77720.1"/>
    <property type="molecule type" value="Genomic_DNA"/>
</dbReference>
<evidence type="ECO:0000259" key="5">
    <source>
        <dbReference type="PROSITE" id="PS50206"/>
    </source>
</evidence>
<dbReference type="SMART" id="SM00450">
    <property type="entry name" value="RHOD"/>
    <property type="match status" value="2"/>
</dbReference>
<evidence type="ECO:0000313" key="6">
    <source>
        <dbReference type="EMBL" id="MXP77720.1"/>
    </source>
</evidence>
<evidence type="ECO:0000256" key="3">
    <source>
        <dbReference type="SAM" id="MobiDB-lite"/>
    </source>
</evidence>
<protein>
    <submittedName>
        <fullName evidence="6">Sulfurtransferase</fullName>
    </submittedName>
</protein>
<keyword evidence="4" id="KW-0732">Signal</keyword>
<dbReference type="AlphaFoldDB" id="A0A7X3MK30"/>
<dbReference type="CDD" id="cd01449">
    <property type="entry name" value="TST_Repeat_2"/>
    <property type="match status" value="1"/>
</dbReference>
<feature type="signal peptide" evidence="4">
    <location>
        <begin position="1"/>
        <end position="19"/>
    </location>
</feature>
<feature type="chain" id="PRO_5039599084" evidence="4">
    <location>
        <begin position="20"/>
        <end position="378"/>
    </location>
</feature>
<dbReference type="PROSITE" id="PS00380">
    <property type="entry name" value="RHODANESE_1"/>
    <property type="match status" value="1"/>
</dbReference>
<dbReference type="PANTHER" id="PTHR11364">
    <property type="entry name" value="THIOSULFATE SULFERTANSFERASE"/>
    <property type="match status" value="1"/>
</dbReference>
<dbReference type="SUPFAM" id="SSF52821">
    <property type="entry name" value="Rhodanese/Cell cycle control phosphatase"/>
    <property type="match status" value="2"/>
</dbReference>
<organism evidence="6 7">
    <name type="scientific">Sporofaciens musculi</name>
    <dbReference type="NCBI Taxonomy" id="2681861"/>
    <lineage>
        <taxon>Bacteria</taxon>
        <taxon>Bacillati</taxon>
        <taxon>Bacillota</taxon>
        <taxon>Clostridia</taxon>
        <taxon>Lachnospirales</taxon>
        <taxon>Lachnospiraceae</taxon>
        <taxon>Sporofaciens</taxon>
    </lineage>
</organism>
<evidence type="ECO:0000256" key="1">
    <source>
        <dbReference type="ARBA" id="ARBA00022679"/>
    </source>
</evidence>
<feature type="domain" description="Rhodanese" evidence="5">
    <location>
        <begin position="276"/>
        <end position="353"/>
    </location>
</feature>
<name>A0A7X3MK30_9FIRM</name>
<dbReference type="Pfam" id="PF00581">
    <property type="entry name" value="Rhodanese"/>
    <property type="match status" value="2"/>
</dbReference>
<evidence type="ECO:0000256" key="2">
    <source>
        <dbReference type="ARBA" id="ARBA00022737"/>
    </source>
</evidence>
<feature type="compositionally biased region" description="Acidic residues" evidence="3">
    <location>
        <begin position="37"/>
        <end position="60"/>
    </location>
</feature>
<dbReference type="Gene3D" id="3.40.250.10">
    <property type="entry name" value="Rhodanese-like domain"/>
    <property type="match status" value="2"/>
</dbReference>
<keyword evidence="1 6" id="KW-0808">Transferase</keyword>
<dbReference type="PROSITE" id="PS51257">
    <property type="entry name" value="PROKAR_LIPOPROTEIN"/>
    <property type="match status" value="1"/>
</dbReference>
<keyword evidence="7" id="KW-1185">Reference proteome</keyword>
<feature type="region of interest" description="Disordered" evidence="3">
    <location>
        <begin position="23"/>
        <end position="64"/>
    </location>
</feature>
<dbReference type="InterPro" id="IPR001307">
    <property type="entry name" value="Thiosulphate_STrfase_CS"/>
</dbReference>
<dbReference type="InterPro" id="IPR045078">
    <property type="entry name" value="TST/MPST-like"/>
</dbReference>
<dbReference type="InterPro" id="IPR036873">
    <property type="entry name" value="Rhodanese-like_dom_sf"/>
</dbReference>
<comment type="caution">
    <text evidence="6">The sequence shown here is derived from an EMBL/GenBank/DDBJ whole genome shotgun (WGS) entry which is preliminary data.</text>
</comment>
<evidence type="ECO:0000313" key="7">
    <source>
        <dbReference type="Proteomes" id="UP000460412"/>
    </source>
</evidence>
<dbReference type="PROSITE" id="PS50206">
    <property type="entry name" value="RHODANESE_3"/>
    <property type="match status" value="2"/>
</dbReference>
<evidence type="ECO:0000256" key="4">
    <source>
        <dbReference type="SAM" id="SignalP"/>
    </source>
</evidence>
<proteinExistence type="predicted"/>
<feature type="compositionally biased region" description="Basic and acidic residues" evidence="3">
    <location>
        <begin position="361"/>
        <end position="378"/>
    </location>
</feature>
<dbReference type="GO" id="GO:0004792">
    <property type="term" value="F:thiosulfate-cyanide sulfurtransferase activity"/>
    <property type="evidence" value="ECO:0007669"/>
    <property type="project" value="InterPro"/>
</dbReference>
<keyword evidence="2" id="KW-0677">Repeat</keyword>
<dbReference type="InterPro" id="IPR001763">
    <property type="entry name" value="Rhodanese-like_dom"/>
</dbReference>
<feature type="domain" description="Rhodanese" evidence="5">
    <location>
        <begin position="83"/>
        <end position="198"/>
    </location>
</feature>
<dbReference type="Proteomes" id="UP000460412">
    <property type="component" value="Unassembled WGS sequence"/>
</dbReference>
<feature type="region of interest" description="Disordered" evidence="3">
    <location>
        <begin position="355"/>
        <end position="378"/>
    </location>
</feature>
<dbReference type="RefSeq" id="WP_159753254.1">
    <property type="nucleotide sequence ID" value="NZ_WUQX01000001.1"/>
</dbReference>
<dbReference type="CDD" id="cd01448">
    <property type="entry name" value="TST_Repeat_1"/>
    <property type="match status" value="1"/>
</dbReference>
<dbReference type="PANTHER" id="PTHR11364:SF27">
    <property type="entry name" value="SULFURTRANSFERASE"/>
    <property type="match status" value="1"/>
</dbReference>
<gene>
    <name evidence="6" type="ORF">GN277_20910</name>
</gene>
<sequence length="378" mass="41427">MKKRLLSVLLSMAVVATLAVGCGSGSDDATDKTQENTADEQKEDTDSSDGETEDTADVEPVEQRTVYVTPEWVKSAIDGNQAGYEDAVIAEVTYTGELDDSESYKKGHIPGAILVGDTEVEDAEGTEEKPYNLLTPEEVETYMLSHGITKDTKVILYGEDVSGVGRVAYAYLWAGVEDVKILNGGLNAWEKAGYDLETDVNEGTKADSFGTTVPAHPEFWVSIENAKDRLENDDNFKLVSIRSEDEWLGKTSGYNYIERGGEPEGAVWGKGAKTAFDVADFTDADGVVKDLEGFKKVWEDCDFTLDNHLSFYCGTGWRATVPFLVLYENGYDDISVYDGGWYEWQMKSDYPVQVGDPASDDCEHTTVGELPTDKAAAD</sequence>